<gene>
    <name evidence="19" type="primary">20214123</name>
    <name evidence="18" type="ORF">HELRODRAFT_67906</name>
</gene>
<dbReference type="AlphaFoldDB" id="T1FZ75"/>
<dbReference type="EMBL" id="AMQM01001301">
    <property type="status" value="NOT_ANNOTATED_CDS"/>
    <property type="molecule type" value="Genomic_DNA"/>
</dbReference>
<evidence type="ECO:0000256" key="13">
    <source>
        <dbReference type="ARBA" id="ARBA00055755"/>
    </source>
</evidence>
<dbReference type="InParanoid" id="T1FZ75"/>
<dbReference type="PANTHER" id="PTHR15614">
    <property type="entry name" value="INTRAFLAGELLAR TRANSPORT PROTEIN 81 HOMOLOG"/>
    <property type="match status" value="1"/>
</dbReference>
<evidence type="ECO:0000256" key="10">
    <source>
        <dbReference type="ARBA" id="ARBA00023212"/>
    </source>
</evidence>
<sequence length="315" mass="36683">MSENLKFIVSELNKPPFNRNFSLISFDSLEELSLLQLLTDIFAEIEPSQKLDVRDETPDATAIRIFQMLRIFKYKIPANDQNAFRQGIVEGKKLTIHPIMAWVLGKIPELKERAYLGRYLVKVEIPADFLNDSTIGDLNEQYLALIETFKETHKELSSLKNSGFNTSDIKKDILAMEGEKDQLLRRVEKLKKKVESTPNNESILQVARSLREENDRGEKIHRQKQDQRNLILQMDQRIQRMNQQIKETRQSSIGLNAQTLMNRLEEESNTNKYLVNERLPQEKEQLKRMTNELQRIALEPAMGQSDLDEIQQQVS</sequence>
<evidence type="ECO:0000256" key="12">
    <source>
        <dbReference type="ARBA" id="ARBA00043983"/>
    </source>
</evidence>
<evidence type="ECO:0000313" key="19">
    <source>
        <dbReference type="EnsemblMetazoa" id="HelroP67906"/>
    </source>
</evidence>
<dbReference type="InterPro" id="IPR041146">
    <property type="entry name" value="IFT81_CH"/>
</dbReference>
<reference evidence="19" key="3">
    <citation type="submission" date="2015-06" db="UniProtKB">
        <authorList>
            <consortium name="EnsemblMetazoa"/>
        </authorList>
    </citation>
    <scope>IDENTIFICATION</scope>
</reference>
<evidence type="ECO:0000259" key="17">
    <source>
        <dbReference type="Pfam" id="PF18383"/>
    </source>
</evidence>
<evidence type="ECO:0000256" key="9">
    <source>
        <dbReference type="ARBA" id="ARBA00023069"/>
    </source>
</evidence>
<proteinExistence type="inferred from homology"/>
<evidence type="ECO:0000256" key="16">
    <source>
        <dbReference type="SAM" id="Coils"/>
    </source>
</evidence>
<organism evidence="19 20">
    <name type="scientific">Helobdella robusta</name>
    <name type="common">Californian leech</name>
    <dbReference type="NCBI Taxonomy" id="6412"/>
    <lineage>
        <taxon>Eukaryota</taxon>
        <taxon>Metazoa</taxon>
        <taxon>Spiralia</taxon>
        <taxon>Lophotrochozoa</taxon>
        <taxon>Annelida</taxon>
        <taxon>Clitellata</taxon>
        <taxon>Hirudinea</taxon>
        <taxon>Rhynchobdellida</taxon>
        <taxon>Glossiphoniidae</taxon>
        <taxon>Helobdella</taxon>
    </lineage>
</organism>
<dbReference type="eggNOG" id="ENOG502QSBR">
    <property type="taxonomic scope" value="Eukaryota"/>
</dbReference>
<dbReference type="InterPro" id="IPR029600">
    <property type="entry name" value="IFT81"/>
</dbReference>
<dbReference type="KEGG" id="hro:HELRODRAFT_67906"/>
<dbReference type="GO" id="GO:0030154">
    <property type="term" value="P:cell differentiation"/>
    <property type="evidence" value="ECO:0007669"/>
    <property type="project" value="UniProtKB-KW"/>
</dbReference>
<keyword evidence="2" id="KW-0963">Cytoplasm</keyword>
<keyword evidence="6" id="KW-0744">Spermatogenesis</keyword>
<evidence type="ECO:0000256" key="15">
    <source>
        <dbReference type="ARBA" id="ARBA00079903"/>
    </source>
</evidence>
<evidence type="ECO:0000256" key="1">
    <source>
        <dbReference type="ARBA" id="ARBA00004120"/>
    </source>
</evidence>
<keyword evidence="3" id="KW-0597">Phosphoprotein</keyword>
<comment type="similarity">
    <text evidence="12">Belongs to the IFT81 family.</text>
</comment>
<dbReference type="HOGENOM" id="CLU_017012_0_0_1"/>
<dbReference type="FunFam" id="1.10.418.70:FF:000001">
    <property type="entry name" value="Intraflagellar transport protein 81 homolog"/>
    <property type="match status" value="1"/>
</dbReference>
<dbReference type="GO" id="GO:0042073">
    <property type="term" value="P:intraciliary transport"/>
    <property type="evidence" value="ECO:0000318"/>
    <property type="project" value="GO_Central"/>
</dbReference>
<dbReference type="GeneID" id="20214123"/>
<comment type="subcellular location">
    <subcellularLocation>
        <location evidence="1">Cytoplasm</location>
        <location evidence="1">Cytoskeleton</location>
        <location evidence="1">Cilium basal body</location>
    </subcellularLocation>
</comment>
<dbReference type="Gene3D" id="1.10.418.70">
    <property type="entry name" value="Intraflagellar transport protein 81, N-terminal domain"/>
    <property type="match status" value="1"/>
</dbReference>
<keyword evidence="9" id="KW-0969">Cilium</keyword>
<dbReference type="GO" id="GO:0060271">
    <property type="term" value="P:cilium assembly"/>
    <property type="evidence" value="ECO:0007669"/>
    <property type="project" value="InterPro"/>
</dbReference>
<dbReference type="Pfam" id="PF18383">
    <property type="entry name" value="IFT81_CH"/>
    <property type="match status" value="1"/>
</dbReference>
<name>T1FZ75_HELRO</name>
<protein>
    <recommendedName>
        <fullName evidence="14">Intraflagellar transport protein 81 homolog</fullName>
    </recommendedName>
    <alternativeName>
        <fullName evidence="15">Carnitine deficiency-associated protein expressed in ventricle 1</fullName>
    </alternativeName>
</protein>
<accession>T1FZ75</accession>
<feature type="coiled-coil region" evidence="16">
    <location>
        <begin position="224"/>
        <end position="251"/>
    </location>
</feature>
<keyword evidence="5" id="KW-0970">Cilium biogenesis/degradation</keyword>
<keyword evidence="11" id="KW-0966">Cell projection</keyword>
<dbReference type="CTD" id="20214123"/>
<evidence type="ECO:0000313" key="20">
    <source>
        <dbReference type="Proteomes" id="UP000015101"/>
    </source>
</evidence>
<dbReference type="GO" id="GO:0007283">
    <property type="term" value="P:spermatogenesis"/>
    <property type="evidence" value="ECO:0007669"/>
    <property type="project" value="UniProtKB-KW"/>
</dbReference>
<dbReference type="Proteomes" id="UP000015101">
    <property type="component" value="Unassembled WGS sequence"/>
</dbReference>
<evidence type="ECO:0000313" key="18">
    <source>
        <dbReference type="EMBL" id="ESN96098.1"/>
    </source>
</evidence>
<reference evidence="20" key="1">
    <citation type="submission" date="2012-12" db="EMBL/GenBank/DDBJ databases">
        <authorList>
            <person name="Hellsten U."/>
            <person name="Grimwood J."/>
            <person name="Chapman J.A."/>
            <person name="Shapiro H."/>
            <person name="Aerts A."/>
            <person name="Otillar R.P."/>
            <person name="Terry A.Y."/>
            <person name="Boore J.L."/>
            <person name="Simakov O."/>
            <person name="Marletaz F."/>
            <person name="Cho S.-J."/>
            <person name="Edsinger-Gonzales E."/>
            <person name="Havlak P."/>
            <person name="Kuo D.-H."/>
            <person name="Larsson T."/>
            <person name="Lv J."/>
            <person name="Arendt D."/>
            <person name="Savage R."/>
            <person name="Osoegawa K."/>
            <person name="de Jong P."/>
            <person name="Lindberg D.R."/>
            <person name="Seaver E.C."/>
            <person name="Weisblat D.A."/>
            <person name="Putnam N.H."/>
            <person name="Grigoriev I.V."/>
            <person name="Rokhsar D.S."/>
        </authorList>
    </citation>
    <scope>NUCLEOTIDE SEQUENCE</scope>
</reference>
<evidence type="ECO:0000256" key="5">
    <source>
        <dbReference type="ARBA" id="ARBA00022794"/>
    </source>
</evidence>
<keyword evidence="7" id="KW-0007">Acetylation</keyword>
<dbReference type="GO" id="GO:0030992">
    <property type="term" value="C:intraciliary transport particle B"/>
    <property type="evidence" value="ECO:0000318"/>
    <property type="project" value="GO_Central"/>
</dbReference>
<dbReference type="STRING" id="6412.T1FZ75"/>
<evidence type="ECO:0000256" key="4">
    <source>
        <dbReference type="ARBA" id="ARBA00022782"/>
    </source>
</evidence>
<keyword evidence="20" id="KW-1185">Reference proteome</keyword>
<evidence type="ECO:0000256" key="6">
    <source>
        <dbReference type="ARBA" id="ARBA00022871"/>
    </source>
</evidence>
<evidence type="ECO:0000256" key="7">
    <source>
        <dbReference type="ARBA" id="ARBA00022990"/>
    </source>
</evidence>
<dbReference type="PANTHER" id="PTHR15614:SF2">
    <property type="entry name" value="INTRAFLAGELLAR TRANSPORT PROTEIN 81 HOMOLOG"/>
    <property type="match status" value="1"/>
</dbReference>
<dbReference type="OrthoDB" id="276029at2759"/>
<evidence type="ECO:0000256" key="8">
    <source>
        <dbReference type="ARBA" id="ARBA00023054"/>
    </source>
</evidence>
<evidence type="ECO:0000256" key="14">
    <source>
        <dbReference type="ARBA" id="ARBA00073058"/>
    </source>
</evidence>
<evidence type="ECO:0000256" key="2">
    <source>
        <dbReference type="ARBA" id="ARBA00022490"/>
    </source>
</evidence>
<comment type="function">
    <text evidence="13">Component of the intraflagellar transport (IFT) complex B: together with IFT74, forms a tubulin-binding module that specifically mediates transport of tubulin within the cilium. Binds tubulin via its CH (calponin-homology)-like region. Required for ciliogenesis. Required for proper regulation of SHH signaling. Plays an important role during spermatogenesis by modulating the assembly and elongation of the sperm flagella.</text>
</comment>
<dbReference type="EMBL" id="KB097495">
    <property type="protein sequence ID" value="ESN96098.1"/>
    <property type="molecule type" value="Genomic_DNA"/>
</dbReference>
<dbReference type="OMA" id="KQLTFIV"/>
<dbReference type="GO" id="GO:0015631">
    <property type="term" value="F:tubulin binding"/>
    <property type="evidence" value="ECO:0000318"/>
    <property type="project" value="GO_Central"/>
</dbReference>
<evidence type="ECO:0000256" key="11">
    <source>
        <dbReference type="ARBA" id="ARBA00023273"/>
    </source>
</evidence>
<dbReference type="InterPro" id="IPR043016">
    <property type="entry name" value="IFT81_N_sf"/>
</dbReference>
<dbReference type="RefSeq" id="XP_009025158.1">
    <property type="nucleotide sequence ID" value="XM_009026910.1"/>
</dbReference>
<keyword evidence="8 16" id="KW-0175">Coiled coil</keyword>
<dbReference type="GO" id="GO:0036064">
    <property type="term" value="C:ciliary basal body"/>
    <property type="evidence" value="ECO:0000318"/>
    <property type="project" value="GO_Central"/>
</dbReference>
<keyword evidence="10" id="KW-0206">Cytoskeleton</keyword>
<feature type="domain" description="IFT81 calponin homology" evidence="17">
    <location>
        <begin position="3"/>
        <end position="124"/>
    </location>
</feature>
<reference evidence="18 20" key="2">
    <citation type="journal article" date="2013" name="Nature">
        <title>Insights into bilaterian evolution from three spiralian genomes.</title>
        <authorList>
            <person name="Simakov O."/>
            <person name="Marletaz F."/>
            <person name="Cho S.J."/>
            <person name="Edsinger-Gonzales E."/>
            <person name="Havlak P."/>
            <person name="Hellsten U."/>
            <person name="Kuo D.H."/>
            <person name="Larsson T."/>
            <person name="Lv J."/>
            <person name="Arendt D."/>
            <person name="Savage R."/>
            <person name="Osoegawa K."/>
            <person name="de Jong P."/>
            <person name="Grimwood J."/>
            <person name="Chapman J.A."/>
            <person name="Shapiro H."/>
            <person name="Aerts A."/>
            <person name="Otillar R.P."/>
            <person name="Terry A.Y."/>
            <person name="Boore J.L."/>
            <person name="Grigoriev I.V."/>
            <person name="Lindberg D.R."/>
            <person name="Seaver E.C."/>
            <person name="Weisblat D.A."/>
            <person name="Putnam N.H."/>
            <person name="Rokhsar D.S."/>
        </authorList>
    </citation>
    <scope>NUCLEOTIDE SEQUENCE</scope>
</reference>
<dbReference type="EnsemblMetazoa" id="HelroT67906">
    <property type="protein sequence ID" value="HelroP67906"/>
    <property type="gene ID" value="HelroG67906"/>
</dbReference>
<evidence type="ECO:0000256" key="3">
    <source>
        <dbReference type="ARBA" id="ARBA00022553"/>
    </source>
</evidence>
<keyword evidence="4" id="KW-0221">Differentiation</keyword>